<reference evidence="6 7" key="1">
    <citation type="submission" date="2014-06" db="EMBL/GenBank/DDBJ databases">
        <title>Functional and comparative genomic analyses of the Drosophila gut microbiota identify candidate symbiosis factors.</title>
        <authorList>
            <person name="Newell P.D."/>
            <person name="Chaston J.M."/>
            <person name="Douglas A.E."/>
        </authorList>
    </citation>
    <scope>NUCLEOTIDE SEQUENCE [LARGE SCALE GENOMIC DNA]</scope>
    <source>
        <strain evidence="6 7">DmCS_002</strain>
    </source>
</reference>
<proteinExistence type="inferred from homology"/>
<feature type="binding site" evidence="3">
    <location>
        <position position="130"/>
    </location>
    <ligand>
        <name>L-histidine</name>
        <dbReference type="ChEBI" id="CHEBI:57595"/>
    </ligand>
</feature>
<feature type="coiled-coil region" evidence="4">
    <location>
        <begin position="341"/>
        <end position="371"/>
    </location>
</feature>
<sequence>MDDKFKKVRGMSDILPDETSIWQRIEDTARDVFSRYDFHEMRTPLVEKTPVFTRTSGDSSDIVTKQMYSFQDKSGRDISLRPEGTAGVVRSFVENKLFGPEHPKPVKVYYMGAMFRYERPGATHNREFHQIGCESIGATSPQIDAETIALALDIFKGVDINDLKVEINTLGDEASRKRYHDVLVDYFSQYKDQLSDDSKRRLQQNPLRILDSKDKGDQKLVADAPKLEDSLTDESKQYFTDVLSALDALDIPYTVDDRLVRGLDYYTDTVFEIMAKDPSFGDDYTTICAGGRYNHMVEEFGGPENTGGVGFAFGEERLATIVNSNDDSNAIDYFIATDVKNKDSKAKNQILDEALKKAEELRNDGNSVEVNFQSRSMKSQIKEAKKLNSKNIIRLE</sequence>
<dbReference type="HAMAP" id="MF_00127">
    <property type="entry name" value="His_tRNA_synth"/>
    <property type="match status" value="1"/>
</dbReference>
<feature type="binding site" evidence="3">
    <location>
        <position position="261"/>
    </location>
    <ligand>
        <name>L-histidine</name>
        <dbReference type="ChEBI" id="CHEBI:57595"/>
    </ligand>
</feature>
<keyword evidence="2" id="KW-0648">Protein biosynthesis</keyword>
<evidence type="ECO:0000256" key="1">
    <source>
        <dbReference type="ARBA" id="ARBA00008226"/>
    </source>
</evidence>
<keyword evidence="2" id="KW-0963">Cytoplasm</keyword>
<dbReference type="InterPro" id="IPR041715">
    <property type="entry name" value="HisRS-like_core"/>
</dbReference>
<dbReference type="GO" id="GO:0006427">
    <property type="term" value="P:histidyl-tRNA aminoacylation"/>
    <property type="evidence" value="ECO:0007669"/>
    <property type="project" value="UniProtKB-UniRule"/>
</dbReference>
<comment type="subcellular location">
    <subcellularLocation>
        <location evidence="2">Cytoplasm</location>
    </subcellularLocation>
</comment>
<dbReference type="RefSeq" id="WP_039143337.1">
    <property type="nucleotide sequence ID" value="NZ_JOJZ01000009.1"/>
</dbReference>
<evidence type="ECO:0000259" key="5">
    <source>
        <dbReference type="PROSITE" id="PS50862"/>
    </source>
</evidence>
<keyword evidence="2" id="KW-0067">ATP-binding</keyword>
<dbReference type="Proteomes" id="UP000031397">
    <property type="component" value="Unassembled WGS sequence"/>
</dbReference>
<dbReference type="GO" id="GO:0004821">
    <property type="term" value="F:histidine-tRNA ligase activity"/>
    <property type="evidence" value="ECO:0007669"/>
    <property type="project" value="UniProtKB-UniRule"/>
</dbReference>
<evidence type="ECO:0000313" key="6">
    <source>
        <dbReference type="EMBL" id="KID42335.1"/>
    </source>
</evidence>
<dbReference type="SUPFAM" id="SSF55681">
    <property type="entry name" value="Class II aaRS and biotin synthetases"/>
    <property type="match status" value="1"/>
</dbReference>
<dbReference type="OrthoDB" id="9800814at2"/>
<evidence type="ECO:0000256" key="4">
    <source>
        <dbReference type="SAM" id="Coils"/>
    </source>
</evidence>
<protein>
    <recommendedName>
        <fullName evidence="2">Histidine--tRNA ligase</fullName>
        <ecNumber evidence="2">6.1.1.21</ecNumber>
    </recommendedName>
    <alternativeName>
        <fullName evidence="2">Histidyl-tRNA synthetase</fullName>
        <shortName evidence="2">HisRS</shortName>
    </alternativeName>
</protein>
<evidence type="ECO:0000313" key="7">
    <source>
        <dbReference type="Proteomes" id="UP000031397"/>
    </source>
</evidence>
<dbReference type="GeneID" id="74912956"/>
<dbReference type="InterPro" id="IPR015807">
    <property type="entry name" value="His-tRNA-ligase"/>
</dbReference>
<evidence type="ECO:0000256" key="3">
    <source>
        <dbReference type="PIRSR" id="PIRSR001549-1"/>
    </source>
</evidence>
<keyword evidence="2 6" id="KW-0436">Ligase</keyword>
<feature type="binding site" evidence="3">
    <location>
        <position position="116"/>
    </location>
    <ligand>
        <name>L-histidine</name>
        <dbReference type="ChEBI" id="CHEBI:57595"/>
    </ligand>
</feature>
<dbReference type="PATRIC" id="fig|1614.7.peg.254"/>
<feature type="binding site" evidence="3">
    <location>
        <begin position="265"/>
        <end position="266"/>
    </location>
    <ligand>
        <name>L-histidine</name>
        <dbReference type="ChEBI" id="CHEBI:57595"/>
    </ligand>
</feature>
<comment type="subunit">
    <text evidence="2">Homodimer.</text>
</comment>
<dbReference type="Gene3D" id="3.30.930.10">
    <property type="entry name" value="Bira Bifunctional Protein, Domain 2"/>
    <property type="match status" value="1"/>
</dbReference>
<dbReference type="AlphaFoldDB" id="A0A0C1LZN2"/>
<dbReference type="Gene3D" id="3.40.50.800">
    <property type="entry name" value="Anticodon-binding domain"/>
    <property type="match status" value="1"/>
</dbReference>
<comment type="catalytic activity">
    <reaction evidence="2">
        <text>tRNA(His) + L-histidine + ATP = L-histidyl-tRNA(His) + AMP + diphosphate + H(+)</text>
        <dbReference type="Rhea" id="RHEA:17313"/>
        <dbReference type="Rhea" id="RHEA-COMP:9665"/>
        <dbReference type="Rhea" id="RHEA-COMP:9689"/>
        <dbReference type="ChEBI" id="CHEBI:15378"/>
        <dbReference type="ChEBI" id="CHEBI:30616"/>
        <dbReference type="ChEBI" id="CHEBI:33019"/>
        <dbReference type="ChEBI" id="CHEBI:57595"/>
        <dbReference type="ChEBI" id="CHEBI:78442"/>
        <dbReference type="ChEBI" id="CHEBI:78527"/>
        <dbReference type="ChEBI" id="CHEBI:456215"/>
        <dbReference type="EC" id="6.1.1.21"/>
    </reaction>
</comment>
<dbReference type="InterPro" id="IPR006195">
    <property type="entry name" value="aa-tRNA-synth_II"/>
</dbReference>
<dbReference type="CDD" id="cd00773">
    <property type="entry name" value="HisRS-like_core"/>
    <property type="match status" value="1"/>
</dbReference>
<dbReference type="EC" id="6.1.1.21" evidence="2"/>
<feature type="domain" description="Aminoacyl-transfer RNA synthetases class-II family profile" evidence="5">
    <location>
        <begin position="1"/>
        <end position="322"/>
    </location>
</feature>
<dbReference type="GO" id="GO:0005737">
    <property type="term" value="C:cytoplasm"/>
    <property type="evidence" value="ECO:0007669"/>
    <property type="project" value="UniProtKB-SubCell"/>
</dbReference>
<feature type="binding site" evidence="3">
    <location>
        <position position="134"/>
    </location>
    <ligand>
        <name>L-histidine</name>
        <dbReference type="ChEBI" id="CHEBI:57595"/>
    </ligand>
</feature>
<keyword evidence="7" id="KW-1185">Reference proteome</keyword>
<evidence type="ECO:0000256" key="2">
    <source>
        <dbReference type="HAMAP-Rule" id="MF_00127"/>
    </source>
</evidence>
<dbReference type="PANTHER" id="PTHR43707">
    <property type="entry name" value="HISTIDYL-TRNA SYNTHETASE"/>
    <property type="match status" value="1"/>
</dbReference>
<comment type="similarity">
    <text evidence="1 2">Belongs to the class-II aminoacyl-tRNA synthetase family.</text>
</comment>
<dbReference type="EMBL" id="JOJZ01000009">
    <property type="protein sequence ID" value="KID42335.1"/>
    <property type="molecule type" value="Genomic_DNA"/>
</dbReference>
<dbReference type="GO" id="GO:0005524">
    <property type="term" value="F:ATP binding"/>
    <property type="evidence" value="ECO:0007669"/>
    <property type="project" value="UniProtKB-UniRule"/>
</dbReference>
<dbReference type="PROSITE" id="PS50862">
    <property type="entry name" value="AA_TRNA_LIGASE_II"/>
    <property type="match status" value="1"/>
</dbReference>
<gene>
    <name evidence="2" type="primary">hisS</name>
    <name evidence="6" type="ORF">LfDm3_0264</name>
</gene>
<dbReference type="PIRSF" id="PIRSF001549">
    <property type="entry name" value="His-tRNA_synth"/>
    <property type="match status" value="1"/>
</dbReference>
<keyword evidence="4" id="KW-0175">Coiled coil</keyword>
<dbReference type="GO" id="GO:0140096">
    <property type="term" value="F:catalytic activity, acting on a protein"/>
    <property type="evidence" value="ECO:0007669"/>
    <property type="project" value="UniProtKB-ARBA"/>
</dbReference>
<dbReference type="NCBIfam" id="TIGR00442">
    <property type="entry name" value="hisS"/>
    <property type="match status" value="1"/>
</dbReference>
<dbReference type="GO" id="GO:0016740">
    <property type="term" value="F:transferase activity"/>
    <property type="evidence" value="ECO:0007669"/>
    <property type="project" value="UniProtKB-ARBA"/>
</dbReference>
<dbReference type="InterPro" id="IPR036621">
    <property type="entry name" value="Anticodon-bd_dom_sf"/>
</dbReference>
<dbReference type="SUPFAM" id="SSF52954">
    <property type="entry name" value="Class II aaRS ABD-related"/>
    <property type="match status" value="1"/>
</dbReference>
<accession>A0A0C1LZN2</accession>
<feature type="binding site" evidence="3">
    <location>
        <begin position="83"/>
        <end position="85"/>
    </location>
    <ligand>
        <name>L-histidine</name>
        <dbReference type="ChEBI" id="CHEBI:57595"/>
    </ligand>
</feature>
<name>A0A0C1LZN2_9LACO</name>
<organism evidence="6 7">
    <name type="scientific">Fructilactobacillus fructivorans</name>
    <dbReference type="NCBI Taxonomy" id="1614"/>
    <lineage>
        <taxon>Bacteria</taxon>
        <taxon>Bacillati</taxon>
        <taxon>Bacillota</taxon>
        <taxon>Bacilli</taxon>
        <taxon>Lactobacillales</taxon>
        <taxon>Lactobacillaceae</taxon>
        <taxon>Fructilactobacillus</taxon>
    </lineage>
</organism>
<keyword evidence="2" id="KW-0547">Nucleotide-binding</keyword>
<dbReference type="Pfam" id="PF13393">
    <property type="entry name" value="tRNA-synt_His"/>
    <property type="match status" value="1"/>
</dbReference>
<dbReference type="InterPro" id="IPR004516">
    <property type="entry name" value="HisRS/HisZ"/>
</dbReference>
<comment type="caution">
    <text evidence="6">The sequence shown here is derived from an EMBL/GenBank/DDBJ whole genome shotgun (WGS) entry which is preliminary data.</text>
</comment>
<dbReference type="InterPro" id="IPR045864">
    <property type="entry name" value="aa-tRNA-synth_II/BPL/LPL"/>
</dbReference>
<keyword evidence="2 6" id="KW-0030">Aminoacyl-tRNA synthetase</keyword>
<dbReference type="PANTHER" id="PTHR43707:SF1">
    <property type="entry name" value="HISTIDINE--TRNA LIGASE, MITOCHONDRIAL-RELATED"/>
    <property type="match status" value="1"/>
</dbReference>